<proteinExistence type="predicted"/>
<protein>
    <submittedName>
        <fullName evidence="1">(Mediterranean fruit fly) hypothetical protein</fullName>
    </submittedName>
</protein>
<dbReference type="Proteomes" id="UP000606786">
    <property type="component" value="Unassembled WGS sequence"/>
</dbReference>
<organism evidence="1 2">
    <name type="scientific">Ceratitis capitata</name>
    <name type="common">Mediterranean fruit fly</name>
    <name type="synonym">Tephritis capitata</name>
    <dbReference type="NCBI Taxonomy" id="7213"/>
    <lineage>
        <taxon>Eukaryota</taxon>
        <taxon>Metazoa</taxon>
        <taxon>Ecdysozoa</taxon>
        <taxon>Arthropoda</taxon>
        <taxon>Hexapoda</taxon>
        <taxon>Insecta</taxon>
        <taxon>Pterygota</taxon>
        <taxon>Neoptera</taxon>
        <taxon>Endopterygota</taxon>
        <taxon>Diptera</taxon>
        <taxon>Brachycera</taxon>
        <taxon>Muscomorpha</taxon>
        <taxon>Tephritoidea</taxon>
        <taxon>Tephritidae</taxon>
        <taxon>Ceratitis</taxon>
        <taxon>Ceratitis</taxon>
    </lineage>
</organism>
<evidence type="ECO:0000313" key="2">
    <source>
        <dbReference type="Proteomes" id="UP000606786"/>
    </source>
</evidence>
<feature type="non-terminal residue" evidence="1">
    <location>
        <position position="1"/>
    </location>
</feature>
<sequence>VSHFACLSARLIGSVSSYNGESLGDGFNLRVFVIFACSVAAKVNVEFNGIITASATNRQPTFVASLSMVVCPAKEAHMFGMPLGFYV</sequence>
<accession>A0A811UI88</accession>
<reference evidence="1" key="1">
    <citation type="submission" date="2020-11" db="EMBL/GenBank/DDBJ databases">
        <authorList>
            <person name="Whitehead M."/>
        </authorList>
    </citation>
    <scope>NUCLEOTIDE SEQUENCE</scope>
    <source>
        <strain evidence="1">EGII</strain>
    </source>
</reference>
<evidence type="ECO:0000313" key="1">
    <source>
        <dbReference type="EMBL" id="CAD6997355.1"/>
    </source>
</evidence>
<gene>
    <name evidence="1" type="ORF">CCAP1982_LOCUS5987</name>
</gene>
<name>A0A811UI88_CERCA</name>
<comment type="caution">
    <text evidence="1">The sequence shown here is derived from an EMBL/GenBank/DDBJ whole genome shotgun (WGS) entry which is preliminary data.</text>
</comment>
<keyword evidence="2" id="KW-1185">Reference proteome</keyword>
<dbReference type="AlphaFoldDB" id="A0A811UI88"/>
<dbReference type="EMBL" id="CAJHJT010000012">
    <property type="protein sequence ID" value="CAD6997355.1"/>
    <property type="molecule type" value="Genomic_DNA"/>
</dbReference>